<reference evidence="2" key="1">
    <citation type="submission" date="2022-07" db="EMBL/GenBank/DDBJ databases">
        <title>Genome Sequence of Agrocybe chaxingu.</title>
        <authorList>
            <person name="Buettner E."/>
        </authorList>
    </citation>
    <scope>NUCLEOTIDE SEQUENCE</scope>
    <source>
        <strain evidence="2">MP-N11</strain>
    </source>
</reference>
<dbReference type="Gene3D" id="1.20.58.340">
    <property type="entry name" value="Magnesium transport protein CorA, transmembrane region"/>
    <property type="match status" value="1"/>
</dbReference>
<dbReference type="AlphaFoldDB" id="A0A9W8MZA4"/>
<keyword evidence="1" id="KW-0812">Transmembrane</keyword>
<feature type="transmembrane region" description="Helical" evidence="1">
    <location>
        <begin position="383"/>
        <end position="407"/>
    </location>
</feature>
<keyword evidence="1" id="KW-1133">Transmembrane helix</keyword>
<organism evidence="2 3">
    <name type="scientific">Agrocybe chaxingu</name>
    <dbReference type="NCBI Taxonomy" id="84603"/>
    <lineage>
        <taxon>Eukaryota</taxon>
        <taxon>Fungi</taxon>
        <taxon>Dikarya</taxon>
        <taxon>Basidiomycota</taxon>
        <taxon>Agaricomycotina</taxon>
        <taxon>Agaricomycetes</taxon>
        <taxon>Agaricomycetidae</taxon>
        <taxon>Agaricales</taxon>
        <taxon>Agaricineae</taxon>
        <taxon>Strophariaceae</taxon>
        <taxon>Agrocybe</taxon>
    </lineage>
</organism>
<proteinExistence type="predicted"/>
<protein>
    <submittedName>
        <fullName evidence="2">Uncharacterized protein</fullName>
    </submittedName>
</protein>
<evidence type="ECO:0000313" key="2">
    <source>
        <dbReference type="EMBL" id="KAJ3515321.1"/>
    </source>
</evidence>
<name>A0A9W8MZA4_9AGAR</name>
<evidence type="ECO:0000256" key="1">
    <source>
        <dbReference type="SAM" id="Phobius"/>
    </source>
</evidence>
<keyword evidence="3" id="KW-1185">Reference proteome</keyword>
<dbReference type="EMBL" id="JANKHO010000102">
    <property type="protein sequence ID" value="KAJ3515321.1"/>
    <property type="molecule type" value="Genomic_DNA"/>
</dbReference>
<dbReference type="OrthoDB" id="2866354at2759"/>
<gene>
    <name evidence="2" type="ORF">NLJ89_g1832</name>
</gene>
<feature type="transmembrane region" description="Helical" evidence="1">
    <location>
        <begin position="427"/>
        <end position="447"/>
    </location>
</feature>
<keyword evidence="1" id="KW-0472">Membrane</keyword>
<sequence length="506" mass="57388">MSVDVNGTPVSHPELELRLLELTVDNPTGLKEDTSHERISIDVVEVYPARSRTKRGLRPGGLASYFPQSAEFNSGHGVDAGPPLLRIIFVEDPAYADSSLLPLNRGRPSLNKTALWLHHRFGVSLSFYQNMSPTLELRATGCGYFTKYDEAEKAIALIGFYQNSQGFDGGPAHIWFSHGLQGPRSSTYVVYNTSAGAKKHIFMCAEKQDTRLLLRPLAVDAFMEEDYHDAWHLKTGCWRTKLVYFEDDSRISTFTPAQCVKAVEELHDIDKNLHVAHGNFQDLLEKLDFLLSIREKYLAYAPQLSPAVHFSRGDITSIDESLSLLRLRGQFGLRWTRNYYERARIRINLFFNLTTQADSRTNLDIARLTTKMSVTAQRDSSSMITIAAVTMFFLPGSFVSTLFSMVFFDAETSESGKSTLSVSSQWWLFPLIAIPLTILVFLIWIVWQRQRQARVLKEVEEVQQKTPRLEDVERSSIFSEKKNSLEKTKLGNPGPACTKFMYFTLP</sequence>
<dbReference type="Proteomes" id="UP001148786">
    <property type="component" value="Unassembled WGS sequence"/>
</dbReference>
<accession>A0A9W8MZA4</accession>
<evidence type="ECO:0000313" key="3">
    <source>
        <dbReference type="Proteomes" id="UP001148786"/>
    </source>
</evidence>
<comment type="caution">
    <text evidence="2">The sequence shown here is derived from an EMBL/GenBank/DDBJ whole genome shotgun (WGS) entry which is preliminary data.</text>
</comment>